<sequence length="111" mass="13352">MIWFSLFLFTLNFYLQLALHFSKNNPLKSILQMLDIDNTLLCYYLPYLSNNKVRLNKDLASAFRFNKLKFLFNFLFLFRNCLTPSNDLISLTRNHFADFWNLDVMNYSLTK</sequence>
<dbReference type="EMBL" id="REGN01005313">
    <property type="protein sequence ID" value="RNA13855.1"/>
    <property type="molecule type" value="Genomic_DNA"/>
</dbReference>
<reference evidence="2 3" key="1">
    <citation type="journal article" date="2018" name="Sci. Rep.">
        <title>Genomic signatures of local adaptation to the degree of environmental predictability in rotifers.</title>
        <authorList>
            <person name="Franch-Gras L."/>
            <person name="Hahn C."/>
            <person name="Garcia-Roger E.M."/>
            <person name="Carmona M.J."/>
            <person name="Serra M."/>
            <person name="Gomez A."/>
        </authorList>
    </citation>
    <scope>NUCLEOTIDE SEQUENCE [LARGE SCALE GENOMIC DNA]</scope>
    <source>
        <strain evidence="2">HYR1</strain>
    </source>
</reference>
<keyword evidence="1" id="KW-0732">Signal</keyword>
<evidence type="ECO:0000313" key="2">
    <source>
        <dbReference type="EMBL" id="RNA13855.1"/>
    </source>
</evidence>
<gene>
    <name evidence="2" type="ORF">BpHYR1_026323</name>
</gene>
<organism evidence="2 3">
    <name type="scientific">Brachionus plicatilis</name>
    <name type="common">Marine rotifer</name>
    <name type="synonym">Brachionus muelleri</name>
    <dbReference type="NCBI Taxonomy" id="10195"/>
    <lineage>
        <taxon>Eukaryota</taxon>
        <taxon>Metazoa</taxon>
        <taxon>Spiralia</taxon>
        <taxon>Gnathifera</taxon>
        <taxon>Rotifera</taxon>
        <taxon>Eurotatoria</taxon>
        <taxon>Monogononta</taxon>
        <taxon>Pseudotrocha</taxon>
        <taxon>Ploima</taxon>
        <taxon>Brachionidae</taxon>
        <taxon>Brachionus</taxon>
    </lineage>
</organism>
<evidence type="ECO:0000256" key="1">
    <source>
        <dbReference type="SAM" id="SignalP"/>
    </source>
</evidence>
<dbReference type="Proteomes" id="UP000276133">
    <property type="component" value="Unassembled WGS sequence"/>
</dbReference>
<name>A0A3M7QS94_BRAPC</name>
<accession>A0A3M7QS94</accession>
<feature type="chain" id="PRO_5018219419" evidence="1">
    <location>
        <begin position="19"/>
        <end position="111"/>
    </location>
</feature>
<dbReference type="AlphaFoldDB" id="A0A3M7QS94"/>
<evidence type="ECO:0000313" key="3">
    <source>
        <dbReference type="Proteomes" id="UP000276133"/>
    </source>
</evidence>
<feature type="signal peptide" evidence="1">
    <location>
        <begin position="1"/>
        <end position="18"/>
    </location>
</feature>
<protein>
    <submittedName>
        <fullName evidence="2">Uncharacterized protein</fullName>
    </submittedName>
</protein>
<keyword evidence="3" id="KW-1185">Reference proteome</keyword>
<comment type="caution">
    <text evidence="2">The sequence shown here is derived from an EMBL/GenBank/DDBJ whole genome shotgun (WGS) entry which is preliminary data.</text>
</comment>
<proteinExistence type="predicted"/>